<evidence type="ECO:0000256" key="10">
    <source>
        <dbReference type="ARBA" id="ARBA00023316"/>
    </source>
</evidence>
<dbReference type="GO" id="GO:0008360">
    <property type="term" value="P:regulation of cell shape"/>
    <property type="evidence" value="ECO:0007669"/>
    <property type="project" value="UniProtKB-KW"/>
</dbReference>
<feature type="domain" description="Penicillin-binding protein dimerisation" evidence="13">
    <location>
        <begin position="53"/>
        <end position="304"/>
    </location>
</feature>
<dbReference type="SUPFAM" id="SSF56601">
    <property type="entry name" value="beta-lactamase/transpeptidase-like"/>
    <property type="match status" value="1"/>
</dbReference>
<dbReference type="PANTHER" id="PTHR30627:SF2">
    <property type="entry name" value="PEPTIDOGLYCAN D,D-TRANSPEPTIDASE MRDA"/>
    <property type="match status" value="1"/>
</dbReference>
<keyword evidence="6" id="KW-0133">Cell shape</keyword>
<gene>
    <name evidence="14" type="ORF">EDD77_101141</name>
</gene>
<evidence type="ECO:0000313" key="14">
    <source>
        <dbReference type="EMBL" id="TCL61687.1"/>
    </source>
</evidence>
<dbReference type="GO" id="GO:0009252">
    <property type="term" value="P:peptidoglycan biosynthetic process"/>
    <property type="evidence" value="ECO:0007669"/>
    <property type="project" value="UniProtKB-KW"/>
</dbReference>
<dbReference type="AlphaFoldDB" id="A0A4V2QCX9"/>
<dbReference type="Gene3D" id="3.90.1310.10">
    <property type="entry name" value="Penicillin-binding protein 2a (Domain 2)"/>
    <property type="match status" value="1"/>
</dbReference>
<evidence type="ECO:0000256" key="1">
    <source>
        <dbReference type="ARBA" id="ARBA00004167"/>
    </source>
</evidence>
<dbReference type="EMBL" id="SLUM01000001">
    <property type="protein sequence ID" value="TCL61687.1"/>
    <property type="molecule type" value="Genomic_DNA"/>
</dbReference>
<dbReference type="OrthoDB" id="9757901at2"/>
<dbReference type="SUPFAM" id="SSF56519">
    <property type="entry name" value="Penicillin binding protein dimerisation domain"/>
    <property type="match status" value="1"/>
</dbReference>
<dbReference type="GO" id="GO:0071555">
    <property type="term" value="P:cell wall organization"/>
    <property type="evidence" value="ECO:0007669"/>
    <property type="project" value="UniProtKB-KW"/>
</dbReference>
<dbReference type="InterPro" id="IPR001460">
    <property type="entry name" value="PCN-bd_Tpept"/>
</dbReference>
<dbReference type="Gene3D" id="3.40.710.10">
    <property type="entry name" value="DD-peptidase/beta-lactamase superfamily"/>
    <property type="match status" value="1"/>
</dbReference>
<dbReference type="RefSeq" id="WP_058964154.1">
    <property type="nucleotide sequence ID" value="NZ_CABKVM010000016.1"/>
</dbReference>
<dbReference type="PANTHER" id="PTHR30627">
    <property type="entry name" value="PEPTIDOGLYCAN D,D-TRANSPEPTIDASE"/>
    <property type="match status" value="1"/>
</dbReference>
<dbReference type="InterPro" id="IPR012338">
    <property type="entry name" value="Beta-lactam/transpept-like"/>
</dbReference>
<dbReference type="Pfam" id="PF03717">
    <property type="entry name" value="PBP_dimer"/>
    <property type="match status" value="1"/>
</dbReference>
<accession>A0A4V2QCX9</accession>
<dbReference type="STRING" id="1650663.GCA_001486665_01745"/>
<dbReference type="Proteomes" id="UP000295184">
    <property type="component" value="Unassembled WGS sequence"/>
</dbReference>
<evidence type="ECO:0000256" key="5">
    <source>
        <dbReference type="ARBA" id="ARBA00022692"/>
    </source>
</evidence>
<keyword evidence="9 11" id="KW-0472">Membrane</keyword>
<proteinExistence type="inferred from homology"/>
<keyword evidence="8 11" id="KW-1133">Transmembrane helix</keyword>
<comment type="caution">
    <text evidence="14">The sequence shown here is derived from an EMBL/GenBank/DDBJ whole genome shotgun (WGS) entry which is preliminary data.</text>
</comment>
<evidence type="ECO:0000259" key="13">
    <source>
        <dbReference type="Pfam" id="PF03717"/>
    </source>
</evidence>
<keyword evidence="5 11" id="KW-0812">Transmembrane</keyword>
<dbReference type="GO" id="GO:0005886">
    <property type="term" value="C:plasma membrane"/>
    <property type="evidence" value="ECO:0007669"/>
    <property type="project" value="UniProtKB-SubCell"/>
</dbReference>
<keyword evidence="4" id="KW-1003">Cell membrane</keyword>
<evidence type="ECO:0000259" key="12">
    <source>
        <dbReference type="Pfam" id="PF00905"/>
    </source>
</evidence>
<dbReference type="GO" id="GO:0008658">
    <property type="term" value="F:penicillin binding"/>
    <property type="evidence" value="ECO:0007669"/>
    <property type="project" value="InterPro"/>
</dbReference>
<name>A0A4V2QCX9_9FIRM</name>
<dbReference type="GO" id="GO:0071972">
    <property type="term" value="F:peptidoglycan L,D-transpeptidase activity"/>
    <property type="evidence" value="ECO:0007669"/>
    <property type="project" value="TreeGrafter"/>
</dbReference>
<evidence type="ECO:0000256" key="6">
    <source>
        <dbReference type="ARBA" id="ARBA00022960"/>
    </source>
</evidence>
<protein>
    <submittedName>
        <fullName evidence="14">Penicillin-binding protein 2</fullName>
    </submittedName>
</protein>
<feature type="transmembrane region" description="Helical" evidence="11">
    <location>
        <begin position="12"/>
        <end position="29"/>
    </location>
</feature>
<comment type="subcellular location">
    <subcellularLocation>
        <location evidence="2">Cell membrane</location>
    </subcellularLocation>
    <subcellularLocation>
        <location evidence="1">Membrane</location>
        <topology evidence="1">Single-pass membrane protein</topology>
    </subcellularLocation>
</comment>
<evidence type="ECO:0000256" key="4">
    <source>
        <dbReference type="ARBA" id="ARBA00022475"/>
    </source>
</evidence>
<sequence>MDQKSVFRRVGGLIGISLVVLGIILLRLVEFQLVNGEEYKSQAQSVTNYKFNIPAARGEIVDRYGRALASNAVGYDLVINQLMLTGDVNQLVMDLVEILQSCGEEWNDTMPVSSPDESGHYTFTDGDDTSAQSRLAKLKENIELQQYATADQVMAKLVERYKLEDYDPRWQRILAGVRYQMQLEDFSASNSFTLASDISNQTVAMVKERSLSLAGAEIIETTHRVYEDGTLLPHYLGSVGSITSEQWWVEDENGNVTTPLKDAGYNMNDLIGQSGVEKYAEDRLRGKEGTQQVSRDKSGVVVGTQMLVDPQPGETVVLTIDKDLQKSLNEQLEALILEMQQTKEPTKGKEVTSGSAVVIDVKTGGILAIANYPSYDLNLYKTNYSAYSSDPNTPLLSRATTGLYAPGSTFKPAVALAGLLGGIVTPEDTVNCTRVYDFYTDYKPVCQQLGPHSGPTNLTEALTHSCNIYFYDVGRRVGLENFDEMATSLGLATKTGFELGESTGNLTHTTDENYGKGLELQAAIGQGNTQVTPIQLATYAATLANKGTRYSTHIISGYRDSNTGELIEEVEPVVAEQIEDNIGAFDAVEQGMQGAARDSSALRDYPLNIAVKTGSPQRWERDEKGNYAYTNTAVIAYGPVEDPQLAIGIVLEWGGGGSNGLPLVRSIFDSYYYTQSEGLEPESEGVLLP</sequence>
<reference evidence="14 15" key="1">
    <citation type="submission" date="2019-03" db="EMBL/GenBank/DDBJ databases">
        <title>Genomic Encyclopedia of Type Strains, Phase IV (KMG-IV): sequencing the most valuable type-strain genomes for metagenomic binning, comparative biology and taxonomic classification.</title>
        <authorList>
            <person name="Goeker M."/>
        </authorList>
    </citation>
    <scope>NUCLEOTIDE SEQUENCE [LARGE SCALE GENOMIC DNA]</scope>
    <source>
        <strain evidence="14 15">DSM 100451</strain>
    </source>
</reference>
<evidence type="ECO:0000256" key="7">
    <source>
        <dbReference type="ARBA" id="ARBA00022984"/>
    </source>
</evidence>
<dbReference type="InterPro" id="IPR036138">
    <property type="entry name" value="PBP_dimer_sf"/>
</dbReference>
<feature type="domain" description="Penicillin-binding protein transpeptidase" evidence="12">
    <location>
        <begin position="354"/>
        <end position="667"/>
    </location>
</feature>
<evidence type="ECO:0000313" key="15">
    <source>
        <dbReference type="Proteomes" id="UP000295184"/>
    </source>
</evidence>
<keyword evidence="7" id="KW-0573">Peptidoglycan synthesis</keyword>
<dbReference type="Gene3D" id="1.10.10.1230">
    <property type="entry name" value="Penicillin-binding protein, N-terminal non-catalytic domain, head sub-domain"/>
    <property type="match status" value="1"/>
</dbReference>
<evidence type="ECO:0000256" key="8">
    <source>
        <dbReference type="ARBA" id="ARBA00022989"/>
    </source>
</evidence>
<comment type="similarity">
    <text evidence="3">Belongs to the transpeptidase family.</text>
</comment>
<keyword evidence="10" id="KW-0961">Cell wall biogenesis/degradation</keyword>
<evidence type="ECO:0000256" key="2">
    <source>
        <dbReference type="ARBA" id="ARBA00004236"/>
    </source>
</evidence>
<evidence type="ECO:0000256" key="9">
    <source>
        <dbReference type="ARBA" id="ARBA00023136"/>
    </source>
</evidence>
<dbReference type="InterPro" id="IPR050515">
    <property type="entry name" value="Beta-lactam/transpept"/>
</dbReference>
<evidence type="ECO:0000256" key="11">
    <source>
        <dbReference type="SAM" id="Phobius"/>
    </source>
</evidence>
<dbReference type="Pfam" id="PF00905">
    <property type="entry name" value="Transpeptidase"/>
    <property type="match status" value="1"/>
</dbReference>
<dbReference type="InterPro" id="IPR005311">
    <property type="entry name" value="PBP_dimer"/>
</dbReference>
<evidence type="ECO:0000256" key="3">
    <source>
        <dbReference type="ARBA" id="ARBA00007171"/>
    </source>
</evidence>
<organism evidence="14 15">
    <name type="scientific">Allofournierella massiliensis</name>
    <dbReference type="NCBI Taxonomy" id="1650663"/>
    <lineage>
        <taxon>Bacteria</taxon>
        <taxon>Bacillati</taxon>
        <taxon>Bacillota</taxon>
        <taxon>Clostridia</taxon>
        <taxon>Eubacteriales</taxon>
        <taxon>Oscillospiraceae</taxon>
        <taxon>Allofournierella</taxon>
    </lineage>
</organism>